<dbReference type="AlphaFoldDB" id="A0AAD9KMQ2"/>
<proteinExistence type="predicted"/>
<comment type="caution">
    <text evidence="2">The sequence shown here is derived from an EMBL/GenBank/DDBJ whole genome shotgun (WGS) entry which is preliminary data.</text>
</comment>
<accession>A0AAD9KMQ2</accession>
<dbReference type="EMBL" id="JAODUO010000803">
    <property type="protein sequence ID" value="KAK2174424.1"/>
    <property type="molecule type" value="Genomic_DNA"/>
</dbReference>
<feature type="region of interest" description="Disordered" evidence="1">
    <location>
        <begin position="311"/>
        <end position="333"/>
    </location>
</feature>
<evidence type="ECO:0000313" key="3">
    <source>
        <dbReference type="Proteomes" id="UP001209878"/>
    </source>
</evidence>
<protein>
    <submittedName>
        <fullName evidence="2">Uncharacterized protein</fullName>
    </submittedName>
</protein>
<feature type="compositionally biased region" description="Low complexity" evidence="1">
    <location>
        <begin position="227"/>
        <end position="238"/>
    </location>
</feature>
<gene>
    <name evidence="2" type="ORF">NP493_804g00021</name>
</gene>
<dbReference type="Proteomes" id="UP001209878">
    <property type="component" value="Unassembled WGS sequence"/>
</dbReference>
<sequence>MCQSSDGKFVYLLVETYQVLPHRHTEEQLCKRVGFRRFIVHPRSEGKKHRTRLQEQGFYTVTSIMTLLHAPNSDNCPTRMYPTRIKFTASLKTAGKPATSNVSLLTTPVVGHSHMTGAVSASVAELPNLPLDRKRTVLLQRQSPIEVQRRCSTTTKSMVGIASVAEMVQSMGHQSRIPVNEGVRKYVTEMNKASAAAKRSANDMPRTNESSSLPKIPWPPTQTPYPSRQQSEVQSESRTPASNVAVAEPQIEGSTYYLSTLSEKPTTPSGMTSSSDMDSTRATMSMSVCLSDVESGRSEPVSFTEVEVLTQTPSEPKQEISKKQHKKRKEVHGGKRTILDQLPVAYKAVPMGTEALIGAILPAILPALATVPSMTRIDVISIQRSSKREEFKKKEPSGILVSTKNFVKSFKHIIHDNYNVGVSRRPSDEPESTPVESISGKPTVQTEMVRMRRDLRRLRHKVAQLEVENEYLSYAGPDLSYGSGSEHEISLCECSDAGSLDET</sequence>
<keyword evidence="3" id="KW-1185">Reference proteome</keyword>
<evidence type="ECO:0000313" key="2">
    <source>
        <dbReference type="EMBL" id="KAK2174424.1"/>
    </source>
</evidence>
<evidence type="ECO:0000256" key="1">
    <source>
        <dbReference type="SAM" id="MobiDB-lite"/>
    </source>
</evidence>
<feature type="region of interest" description="Disordered" evidence="1">
    <location>
        <begin position="194"/>
        <end position="244"/>
    </location>
</feature>
<organism evidence="2 3">
    <name type="scientific">Ridgeia piscesae</name>
    <name type="common">Tubeworm</name>
    <dbReference type="NCBI Taxonomy" id="27915"/>
    <lineage>
        <taxon>Eukaryota</taxon>
        <taxon>Metazoa</taxon>
        <taxon>Spiralia</taxon>
        <taxon>Lophotrochozoa</taxon>
        <taxon>Annelida</taxon>
        <taxon>Polychaeta</taxon>
        <taxon>Sedentaria</taxon>
        <taxon>Canalipalpata</taxon>
        <taxon>Sabellida</taxon>
        <taxon>Siboglinidae</taxon>
        <taxon>Ridgeia</taxon>
    </lineage>
</organism>
<reference evidence="2" key="1">
    <citation type="journal article" date="2023" name="Mol. Biol. Evol.">
        <title>Third-Generation Sequencing Reveals the Adaptive Role of the Epigenome in Three Deep-Sea Polychaetes.</title>
        <authorList>
            <person name="Perez M."/>
            <person name="Aroh O."/>
            <person name="Sun Y."/>
            <person name="Lan Y."/>
            <person name="Juniper S.K."/>
            <person name="Young C.R."/>
            <person name="Angers B."/>
            <person name="Qian P.Y."/>
        </authorList>
    </citation>
    <scope>NUCLEOTIDE SEQUENCE</scope>
    <source>
        <strain evidence="2">R07B-5</strain>
    </source>
</reference>
<name>A0AAD9KMQ2_RIDPI</name>